<reference evidence="2 3" key="1">
    <citation type="journal article" date="2017" name="Antonie Van Leeuwenhoek">
        <title>Rhizobium rhizosphaerae sp. nov., a novel species isolated from rice rhizosphere.</title>
        <authorList>
            <person name="Zhao J.J."/>
            <person name="Zhang J."/>
            <person name="Zhang R.J."/>
            <person name="Zhang C.W."/>
            <person name="Yin H.Q."/>
            <person name="Zhang X.X."/>
        </authorList>
    </citation>
    <scope>NUCLEOTIDE SEQUENCE [LARGE SCALE GENOMIC DNA]</scope>
    <source>
        <strain evidence="2 3">RD15</strain>
    </source>
</reference>
<evidence type="ECO:0000313" key="2">
    <source>
        <dbReference type="EMBL" id="OQP87951.1"/>
    </source>
</evidence>
<protein>
    <submittedName>
        <fullName evidence="2">Uncharacterized protein</fullName>
    </submittedName>
</protein>
<keyword evidence="3" id="KW-1185">Reference proteome</keyword>
<sequence>MAQIMPGKDAGGIANGQKAQTGKKKEVRDDGLCPSGVEPLGIAARDAIEIQGDANRSVESPFRVCRAGSVTRAQTQP</sequence>
<accession>A0ABX3PIL7</accession>
<dbReference type="Proteomes" id="UP000192652">
    <property type="component" value="Unassembled WGS sequence"/>
</dbReference>
<dbReference type="EMBL" id="MSPX01000001">
    <property type="protein sequence ID" value="OQP87951.1"/>
    <property type="molecule type" value="Genomic_DNA"/>
</dbReference>
<name>A0ABX3PIL7_9HYPH</name>
<gene>
    <name evidence="2" type="ORF">BTR14_00190</name>
</gene>
<feature type="region of interest" description="Disordered" evidence="1">
    <location>
        <begin position="1"/>
        <end position="38"/>
    </location>
</feature>
<evidence type="ECO:0000313" key="3">
    <source>
        <dbReference type="Proteomes" id="UP000192652"/>
    </source>
</evidence>
<organism evidence="2 3">
    <name type="scientific">Xaviernesmea rhizosphaerae</name>
    <dbReference type="NCBI Taxonomy" id="1672749"/>
    <lineage>
        <taxon>Bacteria</taxon>
        <taxon>Pseudomonadati</taxon>
        <taxon>Pseudomonadota</taxon>
        <taxon>Alphaproteobacteria</taxon>
        <taxon>Hyphomicrobiales</taxon>
        <taxon>Rhizobiaceae</taxon>
        <taxon>Rhizobium/Agrobacterium group</taxon>
        <taxon>Xaviernesmea</taxon>
    </lineage>
</organism>
<evidence type="ECO:0000256" key="1">
    <source>
        <dbReference type="SAM" id="MobiDB-lite"/>
    </source>
</evidence>
<comment type="caution">
    <text evidence="2">The sequence shown here is derived from an EMBL/GenBank/DDBJ whole genome shotgun (WGS) entry which is preliminary data.</text>
</comment>
<proteinExistence type="predicted"/>